<keyword evidence="3" id="KW-1185">Reference proteome</keyword>
<keyword evidence="1" id="KW-0732">Signal</keyword>
<accession>A0A1W1HER9</accession>
<dbReference type="AlphaFoldDB" id="A0A1W1HER9"/>
<name>A0A1W1HER9_9BACT</name>
<dbReference type="EMBL" id="FWEV01000176">
    <property type="protein sequence ID" value="SLM30994.1"/>
    <property type="molecule type" value="Genomic_DNA"/>
</dbReference>
<evidence type="ECO:0000313" key="2">
    <source>
        <dbReference type="EMBL" id="SLM30994.1"/>
    </source>
</evidence>
<feature type="chain" id="PRO_5013275108" evidence="1">
    <location>
        <begin position="25"/>
        <end position="350"/>
    </location>
</feature>
<reference evidence="2" key="1">
    <citation type="submission" date="2017-03" db="EMBL/GenBank/DDBJ databases">
        <authorList>
            <person name="Afonso C.L."/>
            <person name="Miller P.J."/>
            <person name="Scott M.A."/>
            <person name="Spackman E."/>
            <person name="Goraichik I."/>
            <person name="Dimitrov K.M."/>
            <person name="Suarez D.L."/>
            <person name="Swayne D.E."/>
        </authorList>
    </citation>
    <scope>NUCLEOTIDE SEQUENCE [LARGE SCALE GENOMIC DNA]</scope>
    <source>
        <strain evidence="2">PRJEB14757</strain>
    </source>
</reference>
<evidence type="ECO:0000256" key="1">
    <source>
        <dbReference type="SAM" id="SignalP"/>
    </source>
</evidence>
<organism evidence="2 3">
    <name type="scientific">Desulfamplus magnetovallimortis</name>
    <dbReference type="NCBI Taxonomy" id="1246637"/>
    <lineage>
        <taxon>Bacteria</taxon>
        <taxon>Pseudomonadati</taxon>
        <taxon>Thermodesulfobacteriota</taxon>
        <taxon>Desulfobacteria</taxon>
        <taxon>Desulfobacterales</taxon>
        <taxon>Desulfobacteraceae</taxon>
        <taxon>Desulfamplus</taxon>
    </lineage>
</organism>
<protein>
    <submittedName>
        <fullName evidence="2">Uncharacterized protein</fullName>
    </submittedName>
</protein>
<evidence type="ECO:0000313" key="3">
    <source>
        <dbReference type="Proteomes" id="UP000191931"/>
    </source>
</evidence>
<proteinExistence type="predicted"/>
<dbReference type="RefSeq" id="WP_080809743.1">
    <property type="nucleotide sequence ID" value="NZ_LT828571.1"/>
</dbReference>
<sequence length="350" mass="38165">MKKIYFIALTLICCSLFISTQVIAAGSFMEWSSAQSGSGEGITATVYSKITKGKLAFTTITVDNYDYIESFDSTFSNLHYSCSDSNSSADIFSVINFSSPLPEGSKIIAIDVDYYQETLSFTSGGFPLNLVDQIETSAGAVSVFPTYDSLSGQLQATPDIENDNQKEASIFDASGLTSVQITFERGKGSGILIAIWIDSSAVQQTFTQADIDNAIEEARMSGLEEGFQAGLEECSSLLSQSNTDIDIEEIPVSEFRIKAFNIHTDSGKFNLNCDLTYENSDKNEYVDVELALNGEVVFASNCTLKSAETIIGNFSSTPEEGLVEYYLNSTLIGSFFIEYKNGNNELHLVK</sequence>
<dbReference type="Proteomes" id="UP000191931">
    <property type="component" value="Unassembled WGS sequence"/>
</dbReference>
<feature type="signal peptide" evidence="1">
    <location>
        <begin position="1"/>
        <end position="24"/>
    </location>
</feature>
<gene>
    <name evidence="2" type="ORF">MTBBW1_2570004</name>
</gene>